<name>A0A2Z6NVL4_TRISU</name>
<evidence type="ECO:0000256" key="2">
    <source>
        <dbReference type="SAM" id="Coils"/>
    </source>
</evidence>
<dbReference type="PANTHER" id="PTHR31635:SF196">
    <property type="entry name" value="REVERSE TRANSCRIPTASE DOMAIN-CONTAINING PROTEIN-RELATED"/>
    <property type="match status" value="1"/>
</dbReference>
<feature type="compositionally biased region" description="Acidic residues" evidence="3">
    <location>
        <begin position="329"/>
        <end position="338"/>
    </location>
</feature>
<dbReference type="PANTHER" id="PTHR31635">
    <property type="entry name" value="REVERSE TRANSCRIPTASE DOMAIN-CONTAINING PROTEIN-RELATED"/>
    <property type="match status" value="1"/>
</dbReference>
<dbReference type="Pfam" id="PF13966">
    <property type="entry name" value="zf-RVT"/>
    <property type="match status" value="1"/>
</dbReference>
<protein>
    <recommendedName>
        <fullName evidence="8">Reverse transcriptase domain-containing protein</fullName>
    </recommendedName>
</protein>
<organism evidence="6 7">
    <name type="scientific">Trifolium subterraneum</name>
    <name type="common">Subterranean clover</name>
    <dbReference type="NCBI Taxonomy" id="3900"/>
    <lineage>
        <taxon>Eukaryota</taxon>
        <taxon>Viridiplantae</taxon>
        <taxon>Streptophyta</taxon>
        <taxon>Embryophyta</taxon>
        <taxon>Tracheophyta</taxon>
        <taxon>Spermatophyta</taxon>
        <taxon>Magnoliopsida</taxon>
        <taxon>eudicotyledons</taxon>
        <taxon>Gunneridae</taxon>
        <taxon>Pentapetalae</taxon>
        <taxon>rosids</taxon>
        <taxon>fabids</taxon>
        <taxon>Fabales</taxon>
        <taxon>Fabaceae</taxon>
        <taxon>Papilionoideae</taxon>
        <taxon>50 kb inversion clade</taxon>
        <taxon>NPAAA clade</taxon>
        <taxon>Hologalegina</taxon>
        <taxon>IRL clade</taxon>
        <taxon>Trifolieae</taxon>
        <taxon>Trifolium</taxon>
    </lineage>
</organism>
<dbReference type="SUPFAM" id="SSF54928">
    <property type="entry name" value="RNA-binding domain, RBD"/>
    <property type="match status" value="1"/>
</dbReference>
<keyword evidence="2" id="KW-0175">Coiled coil</keyword>
<feature type="domain" description="Reverse transcriptase" evidence="5">
    <location>
        <begin position="1024"/>
        <end position="1282"/>
    </location>
</feature>
<sequence length="1636" mass="186355">MLNAFNHYGEILEVVIPAKRDRGGKIFGFARFDRVGDARRFEKDLDNIIIGRDKISVNLSRYQRLDDVRRKNNNNEVSKGIEGTRRAAGSNGEKNDKYGKHLYEQQNYQQREKQNRSYAHAVMNKGNKCKTEERRQIVLSYQAEKKDMERLEKAFVGEVLDSGMTYNIQNAFHRQGYFGVKVTPLGSNLTLLEGQEEGEVQALIDDAKGWMDQWFKEIRPWSPKEIDIERIIWLRVYGIPVHAWNDNFFTKMVKPWGCFINSDDGTMKKTTMDVARLMIRTSCQQVVDEFVDVEVNGSIFHLRVLKDSYGPMRIMINQNKGPDGRDDGVSEEEEEEEGDRNWKEVVEEPEREMEDEEENLLAINPYVNANNDQFNISVSNLARINNTDSGREVSNSNSNFIVSNYGGNGGNEGGVNMQDSQIVKCGILLGQEEGTGGPQNSNNTYQSIAGGVNNRLAHSEEMGCWQRPNSFINEVCEGKDKQKGRVYSDGPRGVYLKLNKGNLVKEVEVRQKDSTHAQSLQKSVNPIPAKIRKQQQIIKSLNLKNQINQADLKSPSSVTNSTSTTKECRSRRSNQSTICAKRNPSLCHRSGKQSASSASSAGAVLCCSSLNSADIRNCNKRFVEQYEHDAAVSVWKGAVDLGVEGDEEDESFFGDGFLGICVEWQAVLVYIVNIYSPCTMAGGDFNSITKIGERRGSHGGSVYRERIEFSQFIDAMELVDIPVLGKKFTWFNSDCSAMSRLDRFLLSEGFIEKGGISNQWVGNRDISDHCPIWLESSNINWGPKPFKFNNCWLEHSDFLPFVKATWEKMNIHGKKAFIIKEKLKRLKEALKTWNQEVFGIMDLNIEKTVKDLNEIEELIANGDNQLDSVNSKELSKKFWEQLHFKESILQQKSRTKWIQEGDSNTRFFHASIKGRRRRNRIVKLKKGNEWIQGVTEIKNVTKDHFAKHFSEEWPNRPFLQGIDFHTLSDADNAFLVEPFNEEEVRETIWSCDGNKSPGPDGFNFNFMKACWSIVKSDVMAFLNEFHKTAILPKAVTASFLTLIPKKDHPQDLFDYRPICLIGCLYKILSKILANRLKTVLGKLISTCQSAFLPQRQILDGVVVLNEIIDLAKKRKDGCLLFKVDFERAYDTLKWMRACIFESSMSILVNGSPTEDFKVERGLRQGDPLSPFLFLIVAEGLTRLMKRAVEIGKFKGHQIRNNIQFQILQFADDTILMGEGSWHNVQTIKTLLRSFELVSGLKINFVKSKLYGISVEDRILDAGAAFLSCRSDAIPFKFLGIPVGANPRRRETWKPVIDAMSHRLSGAPILIGAKHSIWWKNVMGKSRGDEADWFKTKVRACVSSGTNIGFWNFKWFGNSSFRELYPSLYAKEECPNVSISERLDGNGDVHGLAWQWSEQLSTYEEEQVAELTELLVGLSLQPGNPDSWRWIPDSLGLFTVKSCYNALLSDCQIEVLDTNVLNAINQLWKNDVPSKVLVFGWRLLLARLPTRLALNRRGRNSFTQDFRERSQTNAGKRKHSLGVTPACIQLFKGYPKAAQRLYLFVKQHTTTLQLNNSYPYAPLSKVRRRNFGVQSQTDQFSSKYMSCHYAELLAVIFKLPTEILRGQDSLIITHLYIEVLGNFEEQESPLQLQHLFL</sequence>
<dbReference type="InterPro" id="IPR000477">
    <property type="entry name" value="RT_dom"/>
</dbReference>
<evidence type="ECO:0000256" key="3">
    <source>
        <dbReference type="SAM" id="MobiDB-lite"/>
    </source>
</evidence>
<dbReference type="PROSITE" id="PS50878">
    <property type="entry name" value="RT_POL"/>
    <property type="match status" value="1"/>
</dbReference>
<feature type="coiled-coil region" evidence="2">
    <location>
        <begin position="816"/>
        <end position="872"/>
    </location>
</feature>
<dbReference type="Pfam" id="PF00078">
    <property type="entry name" value="RVT_1"/>
    <property type="match status" value="1"/>
</dbReference>
<dbReference type="Proteomes" id="UP000242715">
    <property type="component" value="Unassembled WGS sequence"/>
</dbReference>
<gene>
    <name evidence="6" type="ORF">TSUD_283280</name>
</gene>
<dbReference type="InterPro" id="IPR036691">
    <property type="entry name" value="Endo/exonu/phosph_ase_sf"/>
</dbReference>
<dbReference type="InterPro" id="IPR043502">
    <property type="entry name" value="DNA/RNA_pol_sf"/>
</dbReference>
<evidence type="ECO:0000259" key="5">
    <source>
        <dbReference type="PROSITE" id="PS50878"/>
    </source>
</evidence>
<proteinExistence type="predicted"/>
<dbReference type="SUPFAM" id="SSF56672">
    <property type="entry name" value="DNA/RNA polymerases"/>
    <property type="match status" value="1"/>
</dbReference>
<evidence type="ECO:0000256" key="1">
    <source>
        <dbReference type="PROSITE-ProRule" id="PRU00176"/>
    </source>
</evidence>
<dbReference type="CDD" id="cd01650">
    <property type="entry name" value="RT_nLTR_like"/>
    <property type="match status" value="1"/>
</dbReference>
<evidence type="ECO:0000313" key="6">
    <source>
        <dbReference type="EMBL" id="GAU46303.1"/>
    </source>
</evidence>
<evidence type="ECO:0000313" key="7">
    <source>
        <dbReference type="Proteomes" id="UP000242715"/>
    </source>
</evidence>
<feature type="region of interest" description="Disordered" evidence="3">
    <location>
        <begin position="317"/>
        <end position="343"/>
    </location>
</feature>
<dbReference type="CDD" id="cd00590">
    <property type="entry name" value="RRM_SF"/>
    <property type="match status" value="1"/>
</dbReference>
<feature type="region of interest" description="Disordered" evidence="3">
    <location>
        <begin position="552"/>
        <end position="576"/>
    </location>
</feature>
<dbReference type="Gene3D" id="3.30.70.330">
    <property type="match status" value="1"/>
</dbReference>
<dbReference type="GO" id="GO:0003723">
    <property type="term" value="F:RNA binding"/>
    <property type="evidence" value="ECO:0007669"/>
    <property type="project" value="UniProtKB-UniRule"/>
</dbReference>
<keyword evidence="1" id="KW-0694">RNA-binding</keyword>
<dbReference type="InterPro" id="IPR012677">
    <property type="entry name" value="Nucleotide-bd_a/b_plait_sf"/>
</dbReference>
<dbReference type="OrthoDB" id="1411742at2759"/>
<evidence type="ECO:0000259" key="4">
    <source>
        <dbReference type="PROSITE" id="PS50102"/>
    </source>
</evidence>
<dbReference type="InterPro" id="IPR026960">
    <property type="entry name" value="RVT-Znf"/>
</dbReference>
<dbReference type="InterPro" id="IPR000504">
    <property type="entry name" value="RRM_dom"/>
</dbReference>
<reference evidence="7" key="1">
    <citation type="journal article" date="2017" name="Front. Plant Sci.">
        <title>Climate Clever Clovers: New Paradigm to Reduce the Environmental Footprint of Ruminants by Breeding Low Methanogenic Forages Utilizing Haplotype Variation.</title>
        <authorList>
            <person name="Kaur P."/>
            <person name="Appels R."/>
            <person name="Bayer P.E."/>
            <person name="Keeble-Gagnere G."/>
            <person name="Wang J."/>
            <person name="Hirakawa H."/>
            <person name="Shirasawa K."/>
            <person name="Vercoe P."/>
            <person name="Stefanova K."/>
            <person name="Durmic Z."/>
            <person name="Nichols P."/>
            <person name="Revell C."/>
            <person name="Isobe S.N."/>
            <person name="Edwards D."/>
            <person name="Erskine W."/>
        </authorList>
    </citation>
    <scope>NUCLEOTIDE SEQUENCE [LARGE SCALE GENOMIC DNA]</scope>
    <source>
        <strain evidence="7">cv. Daliak</strain>
    </source>
</reference>
<evidence type="ECO:0008006" key="8">
    <source>
        <dbReference type="Google" id="ProtNLM"/>
    </source>
</evidence>
<dbReference type="EMBL" id="DF974197">
    <property type="protein sequence ID" value="GAU46303.1"/>
    <property type="molecule type" value="Genomic_DNA"/>
</dbReference>
<dbReference type="InterPro" id="IPR035979">
    <property type="entry name" value="RBD_domain_sf"/>
</dbReference>
<dbReference type="Gene3D" id="3.60.10.10">
    <property type="entry name" value="Endonuclease/exonuclease/phosphatase"/>
    <property type="match status" value="1"/>
</dbReference>
<dbReference type="SUPFAM" id="SSF56219">
    <property type="entry name" value="DNase I-like"/>
    <property type="match status" value="1"/>
</dbReference>
<feature type="region of interest" description="Disordered" evidence="3">
    <location>
        <begin position="70"/>
        <end position="97"/>
    </location>
</feature>
<dbReference type="PROSITE" id="PS50102">
    <property type="entry name" value="RRM"/>
    <property type="match status" value="1"/>
</dbReference>
<accession>A0A2Z6NVL4</accession>
<feature type="compositionally biased region" description="Low complexity" evidence="3">
    <location>
        <begin position="554"/>
        <end position="565"/>
    </location>
</feature>
<keyword evidence="7" id="KW-1185">Reference proteome</keyword>
<feature type="domain" description="RRM" evidence="4">
    <location>
        <begin position="1"/>
        <end position="62"/>
    </location>
</feature>